<dbReference type="Proteomes" id="UP000005239">
    <property type="component" value="Unassembled WGS sequence"/>
</dbReference>
<accession>A0A8R1UYY7</accession>
<reference evidence="1" key="2">
    <citation type="submission" date="2022-06" db="UniProtKB">
        <authorList>
            <consortium name="EnsemblMetazoa"/>
        </authorList>
    </citation>
    <scope>IDENTIFICATION</scope>
    <source>
        <strain evidence="1">PS312</strain>
    </source>
</reference>
<reference evidence="2" key="1">
    <citation type="journal article" date="2008" name="Nat. Genet.">
        <title>The Pristionchus pacificus genome provides a unique perspective on nematode lifestyle and parasitism.</title>
        <authorList>
            <person name="Dieterich C."/>
            <person name="Clifton S.W."/>
            <person name="Schuster L.N."/>
            <person name="Chinwalla A."/>
            <person name="Delehaunty K."/>
            <person name="Dinkelacker I."/>
            <person name="Fulton L."/>
            <person name="Fulton R."/>
            <person name="Godfrey J."/>
            <person name="Minx P."/>
            <person name="Mitreva M."/>
            <person name="Roeseler W."/>
            <person name="Tian H."/>
            <person name="Witte H."/>
            <person name="Yang S.P."/>
            <person name="Wilson R.K."/>
            <person name="Sommer R.J."/>
        </authorList>
    </citation>
    <scope>NUCLEOTIDE SEQUENCE [LARGE SCALE GENOMIC DNA]</scope>
    <source>
        <strain evidence="2">PS312</strain>
    </source>
</reference>
<keyword evidence="2" id="KW-1185">Reference proteome</keyword>
<name>A0A2A6C886_PRIPA</name>
<proteinExistence type="predicted"/>
<organism evidence="1 2">
    <name type="scientific">Pristionchus pacificus</name>
    <name type="common">Parasitic nematode worm</name>
    <dbReference type="NCBI Taxonomy" id="54126"/>
    <lineage>
        <taxon>Eukaryota</taxon>
        <taxon>Metazoa</taxon>
        <taxon>Ecdysozoa</taxon>
        <taxon>Nematoda</taxon>
        <taxon>Chromadorea</taxon>
        <taxon>Rhabditida</taxon>
        <taxon>Rhabditina</taxon>
        <taxon>Diplogasteromorpha</taxon>
        <taxon>Diplogasteroidea</taxon>
        <taxon>Neodiplogasteridae</taxon>
        <taxon>Pristionchus</taxon>
    </lineage>
</organism>
<evidence type="ECO:0000313" key="2">
    <source>
        <dbReference type="Proteomes" id="UP000005239"/>
    </source>
</evidence>
<dbReference type="AlphaFoldDB" id="A0A2A6C886"/>
<protein>
    <submittedName>
        <fullName evidence="1">Uncharacterized protein</fullName>
    </submittedName>
</protein>
<dbReference type="EnsemblMetazoa" id="PPA43718.1">
    <property type="protein sequence ID" value="PPA43718.1"/>
    <property type="gene ID" value="WBGene00282087"/>
</dbReference>
<gene>
    <name evidence="1" type="primary">WBGene00282087</name>
</gene>
<sequence length="103" mass="11133">MNERKGRAAPSFPIVLLDDAIVAHMEAVVDVEADRGHFLSLAVLNQLAMCNIEADFDARGLISATIEGLVLHEAEARGAQDAAVQRAVVAELRANINQELAKW</sequence>
<evidence type="ECO:0000313" key="1">
    <source>
        <dbReference type="EnsemblMetazoa" id="PPA43718.1"/>
    </source>
</evidence>
<accession>A0A2A6C886</accession>